<sequence length="284" mass="31661">MGIPKTHKYCCKIDDPPFEHIQRHSSSSQEVSDSSFLTNSASQEASSFSSNPTDPPFDHIKCHSSQEVTADSSFLVNSALHSHITQQEASGSSAGLNPNLSLNLLQVYSSREAPNPPSIINATSNDSSFDVLGSLGELPSKPNVPSELSMNFGFVLDLEIFDTRSQRLFDEQKKSLEFTKMYIDVLVNQCIDLRAISRLRHDVQKLEHCCPFCNDLAWNPHMCISAKRQQFVVTGRIFQCPVCWFPVCRKPIPSILLQSVVERIATDLAIVTPPLHSVAWPERC</sequence>
<comment type="caution">
    <text evidence="1">The sequence shown here is derived from an EMBL/GenBank/DDBJ whole genome shotgun (WGS) entry which is preliminary data.</text>
</comment>
<evidence type="ECO:0000313" key="2">
    <source>
        <dbReference type="Proteomes" id="UP001163835"/>
    </source>
</evidence>
<accession>A0ACC1TH87</accession>
<gene>
    <name evidence="1" type="ORF">F5876DRAFT_70992</name>
</gene>
<organism evidence="1 2">
    <name type="scientific">Lentinula aff. lateritia</name>
    <dbReference type="NCBI Taxonomy" id="2804960"/>
    <lineage>
        <taxon>Eukaryota</taxon>
        <taxon>Fungi</taxon>
        <taxon>Dikarya</taxon>
        <taxon>Basidiomycota</taxon>
        <taxon>Agaricomycotina</taxon>
        <taxon>Agaricomycetes</taxon>
        <taxon>Agaricomycetidae</taxon>
        <taxon>Agaricales</taxon>
        <taxon>Marasmiineae</taxon>
        <taxon>Omphalotaceae</taxon>
        <taxon>Lentinula</taxon>
    </lineage>
</organism>
<name>A0ACC1TH87_9AGAR</name>
<evidence type="ECO:0000313" key="1">
    <source>
        <dbReference type="EMBL" id="KAJ3803992.1"/>
    </source>
</evidence>
<reference evidence="1" key="1">
    <citation type="submission" date="2022-09" db="EMBL/GenBank/DDBJ databases">
        <title>A Global Phylogenomic Analysis of the Shiitake Genus Lentinula.</title>
        <authorList>
            <consortium name="DOE Joint Genome Institute"/>
            <person name="Sierra-Patev S."/>
            <person name="Min B."/>
            <person name="Naranjo-Ortiz M."/>
            <person name="Looney B."/>
            <person name="Konkel Z."/>
            <person name="Slot J.C."/>
            <person name="Sakamoto Y."/>
            <person name="Steenwyk J.L."/>
            <person name="Rokas A."/>
            <person name="Carro J."/>
            <person name="Camarero S."/>
            <person name="Ferreira P."/>
            <person name="Molpeceres G."/>
            <person name="Ruiz-Duenas F.J."/>
            <person name="Serrano A."/>
            <person name="Henrissat B."/>
            <person name="Drula E."/>
            <person name="Hughes K.W."/>
            <person name="Mata J.L."/>
            <person name="Ishikawa N.K."/>
            <person name="Vargas-Isla R."/>
            <person name="Ushijima S."/>
            <person name="Smith C.A."/>
            <person name="Ahrendt S."/>
            <person name="Andreopoulos W."/>
            <person name="He G."/>
            <person name="Labutti K."/>
            <person name="Lipzen A."/>
            <person name="Ng V."/>
            <person name="Riley R."/>
            <person name="Sandor L."/>
            <person name="Barry K."/>
            <person name="Martinez A.T."/>
            <person name="Xiao Y."/>
            <person name="Gibbons J.G."/>
            <person name="Terashima K."/>
            <person name="Grigoriev I.V."/>
            <person name="Hibbett D.S."/>
        </authorList>
    </citation>
    <scope>NUCLEOTIDE SEQUENCE</scope>
    <source>
        <strain evidence="1">TMI1499</strain>
    </source>
</reference>
<protein>
    <submittedName>
        <fullName evidence="1">Uncharacterized protein</fullName>
    </submittedName>
</protein>
<dbReference type="Proteomes" id="UP001163835">
    <property type="component" value="Unassembled WGS sequence"/>
</dbReference>
<dbReference type="EMBL" id="MU796436">
    <property type="protein sequence ID" value="KAJ3803992.1"/>
    <property type="molecule type" value="Genomic_DNA"/>
</dbReference>
<proteinExistence type="predicted"/>
<keyword evidence="2" id="KW-1185">Reference proteome</keyword>